<keyword evidence="5" id="KW-1185">Reference proteome</keyword>
<keyword evidence="1" id="KW-0645">Protease</keyword>
<dbReference type="Gene3D" id="2.70.40.10">
    <property type="match status" value="1"/>
</dbReference>
<evidence type="ECO:0000313" key="5">
    <source>
        <dbReference type="Proteomes" id="UP000660704"/>
    </source>
</evidence>
<name>A0A851JBC8_9PASS</name>
<accession>A0A851JBC8</accession>
<dbReference type="Pfam" id="PF00692">
    <property type="entry name" value="dUTPase"/>
    <property type="match status" value="1"/>
</dbReference>
<protein>
    <submittedName>
        <fullName evidence="4">POK9 protein</fullName>
    </submittedName>
</protein>
<evidence type="ECO:0000256" key="1">
    <source>
        <dbReference type="ARBA" id="ARBA00022670"/>
    </source>
</evidence>
<dbReference type="InterPro" id="IPR029054">
    <property type="entry name" value="dUTPase-like"/>
</dbReference>
<sequence length="158" mass="16440">AGSLGIDLETAISITLIDTQPQKIPTTFKGPIHPSHHDFGALLIGRSSAGLKGIVVIPGLIDADFTGTIQIVAYTLHPPLLIPQGSRIAQVIPLQNLVSAMTQGTFRGDAGFGSTGPAACLLLNMKNGPVHTVLLVNGQETLNRTALLDTGMDITIVS</sequence>
<dbReference type="InterPro" id="IPR051592">
    <property type="entry name" value="HERV-K_Pro_peptidase_A2"/>
</dbReference>
<dbReference type="PANTHER" id="PTHR19422:SF123">
    <property type="entry name" value="RT1 CLASS I, LOCUS CE15"/>
    <property type="match status" value="1"/>
</dbReference>
<dbReference type="GO" id="GO:0006508">
    <property type="term" value="P:proteolysis"/>
    <property type="evidence" value="ECO:0007669"/>
    <property type="project" value="UniProtKB-KW"/>
</dbReference>
<comment type="caution">
    <text evidence="4">The sequence shown here is derived from an EMBL/GenBank/DDBJ whole genome shotgun (WGS) entry which is preliminary data.</text>
</comment>
<evidence type="ECO:0000259" key="3">
    <source>
        <dbReference type="PROSITE" id="PS50175"/>
    </source>
</evidence>
<feature type="non-terminal residue" evidence="4">
    <location>
        <position position="1"/>
    </location>
</feature>
<dbReference type="Proteomes" id="UP000660704">
    <property type="component" value="Unassembled WGS sequence"/>
</dbReference>
<feature type="domain" description="Peptidase A2" evidence="3">
    <location>
        <begin position="144"/>
        <end position="158"/>
    </location>
</feature>
<keyword evidence="2" id="KW-0378">Hydrolase</keyword>
<keyword evidence="2" id="KW-0064">Aspartyl protease</keyword>
<evidence type="ECO:0000256" key="2">
    <source>
        <dbReference type="ARBA" id="ARBA00022750"/>
    </source>
</evidence>
<dbReference type="AlphaFoldDB" id="A0A851JBC8"/>
<evidence type="ECO:0000313" key="4">
    <source>
        <dbReference type="EMBL" id="NXB74175.1"/>
    </source>
</evidence>
<dbReference type="PROSITE" id="PS50175">
    <property type="entry name" value="ASP_PROT_RETROV"/>
    <property type="match status" value="1"/>
</dbReference>
<feature type="non-terminal residue" evidence="4">
    <location>
        <position position="158"/>
    </location>
</feature>
<reference evidence="4" key="1">
    <citation type="submission" date="2019-09" db="EMBL/GenBank/DDBJ databases">
        <title>Bird 10,000 Genomes (B10K) Project - Family phase.</title>
        <authorList>
            <person name="Zhang G."/>
        </authorList>
    </citation>
    <scope>NUCLEOTIDE SEQUENCE</scope>
    <source>
        <strain evidence="4">B10K-DU-001-63</strain>
        <tissue evidence="4">Muscle</tissue>
    </source>
</reference>
<organism evidence="4 5">
    <name type="scientific">Donacobius atricapilla</name>
    <dbReference type="NCBI Taxonomy" id="237420"/>
    <lineage>
        <taxon>Eukaryota</taxon>
        <taxon>Metazoa</taxon>
        <taxon>Chordata</taxon>
        <taxon>Craniata</taxon>
        <taxon>Vertebrata</taxon>
        <taxon>Euteleostomi</taxon>
        <taxon>Archelosauria</taxon>
        <taxon>Archosauria</taxon>
        <taxon>Dinosauria</taxon>
        <taxon>Saurischia</taxon>
        <taxon>Theropoda</taxon>
        <taxon>Coelurosauria</taxon>
        <taxon>Aves</taxon>
        <taxon>Neognathae</taxon>
        <taxon>Neoaves</taxon>
        <taxon>Telluraves</taxon>
        <taxon>Australaves</taxon>
        <taxon>Passeriformes</taxon>
        <taxon>Mimidae</taxon>
        <taxon>Donacobius</taxon>
    </lineage>
</organism>
<dbReference type="EMBL" id="WBMY01006641">
    <property type="protein sequence ID" value="NXB74175.1"/>
    <property type="molecule type" value="Genomic_DNA"/>
</dbReference>
<dbReference type="InterPro" id="IPR036157">
    <property type="entry name" value="dUTPase-like_sf"/>
</dbReference>
<gene>
    <name evidence="4" type="primary">Ervk9_0</name>
    <name evidence="4" type="ORF">DONATR_R00464</name>
</gene>
<dbReference type="GO" id="GO:0004190">
    <property type="term" value="F:aspartic-type endopeptidase activity"/>
    <property type="evidence" value="ECO:0007669"/>
    <property type="project" value="UniProtKB-KW"/>
</dbReference>
<proteinExistence type="predicted"/>
<dbReference type="InterPro" id="IPR001995">
    <property type="entry name" value="Peptidase_A2_cat"/>
</dbReference>
<dbReference type="PANTHER" id="PTHR19422">
    <property type="entry name" value="GAG RETROVIRAL POLYPROTEIN"/>
    <property type="match status" value="1"/>
</dbReference>
<dbReference type="SUPFAM" id="SSF51283">
    <property type="entry name" value="dUTPase-like"/>
    <property type="match status" value="1"/>
</dbReference>